<feature type="compositionally biased region" description="Polar residues" evidence="3">
    <location>
        <begin position="20"/>
        <end position="47"/>
    </location>
</feature>
<keyword evidence="4" id="KW-0812">Transmembrane</keyword>
<dbReference type="InterPro" id="IPR050327">
    <property type="entry name" value="Proton-linked_MCT"/>
</dbReference>
<keyword evidence="4" id="KW-0472">Membrane</keyword>
<feature type="transmembrane region" description="Helical" evidence="4">
    <location>
        <begin position="304"/>
        <end position="326"/>
    </location>
</feature>
<feature type="domain" description="Major facilitator superfamily (MFS) profile" evidence="5">
    <location>
        <begin position="302"/>
        <end position="505"/>
    </location>
</feature>
<feature type="transmembrane region" description="Helical" evidence="4">
    <location>
        <begin position="170"/>
        <end position="193"/>
    </location>
</feature>
<feature type="transmembrane region" description="Helical" evidence="4">
    <location>
        <begin position="230"/>
        <end position="251"/>
    </location>
</feature>
<feature type="transmembrane region" description="Helical" evidence="4">
    <location>
        <begin position="441"/>
        <end position="465"/>
    </location>
</feature>
<feature type="compositionally biased region" description="Basic and acidic residues" evidence="3">
    <location>
        <begin position="64"/>
        <end position="78"/>
    </location>
</feature>
<evidence type="ECO:0000256" key="2">
    <source>
        <dbReference type="ARBA" id="ARBA00006727"/>
    </source>
</evidence>
<dbReference type="PANTHER" id="PTHR11360:SF177">
    <property type="entry name" value="RIBOFLAVIN TRANSPORTER MCH5"/>
    <property type="match status" value="1"/>
</dbReference>
<dbReference type="Gene3D" id="1.20.1250.20">
    <property type="entry name" value="MFS general substrate transporter like domains"/>
    <property type="match status" value="2"/>
</dbReference>
<keyword evidence="7" id="KW-1185">Reference proteome</keyword>
<reference evidence="6" key="1">
    <citation type="journal article" date="2020" name="Stud. Mycol.">
        <title>101 Dothideomycetes genomes: a test case for predicting lifestyles and emergence of pathogens.</title>
        <authorList>
            <person name="Haridas S."/>
            <person name="Albert R."/>
            <person name="Binder M."/>
            <person name="Bloem J."/>
            <person name="Labutti K."/>
            <person name="Salamov A."/>
            <person name="Andreopoulos B."/>
            <person name="Baker S."/>
            <person name="Barry K."/>
            <person name="Bills G."/>
            <person name="Bluhm B."/>
            <person name="Cannon C."/>
            <person name="Castanera R."/>
            <person name="Culley D."/>
            <person name="Daum C."/>
            <person name="Ezra D."/>
            <person name="Gonzalez J."/>
            <person name="Henrissat B."/>
            <person name="Kuo A."/>
            <person name="Liang C."/>
            <person name="Lipzen A."/>
            <person name="Lutzoni F."/>
            <person name="Magnuson J."/>
            <person name="Mondo S."/>
            <person name="Nolan M."/>
            <person name="Ohm R."/>
            <person name="Pangilinan J."/>
            <person name="Park H.-J."/>
            <person name="Ramirez L."/>
            <person name="Alfaro M."/>
            <person name="Sun H."/>
            <person name="Tritt A."/>
            <person name="Yoshinaga Y."/>
            <person name="Zwiers L.-H."/>
            <person name="Turgeon B."/>
            <person name="Goodwin S."/>
            <person name="Spatafora J."/>
            <person name="Crous P."/>
            <person name="Grigoriev I."/>
        </authorList>
    </citation>
    <scope>NUCLEOTIDE SEQUENCE</scope>
    <source>
        <strain evidence="6">ATCC 16933</strain>
    </source>
</reference>
<feature type="transmembrane region" description="Helical" evidence="4">
    <location>
        <begin position="402"/>
        <end position="429"/>
    </location>
</feature>
<feature type="transmembrane region" description="Helical" evidence="4">
    <location>
        <begin position="263"/>
        <end position="283"/>
    </location>
</feature>
<evidence type="ECO:0000256" key="1">
    <source>
        <dbReference type="ARBA" id="ARBA00004141"/>
    </source>
</evidence>
<feature type="transmembrane region" description="Helical" evidence="4">
    <location>
        <begin position="369"/>
        <end position="390"/>
    </location>
</feature>
<dbReference type="InterPro" id="IPR036259">
    <property type="entry name" value="MFS_trans_sf"/>
</dbReference>
<dbReference type="SUPFAM" id="SSF103473">
    <property type="entry name" value="MFS general substrate transporter"/>
    <property type="match status" value="1"/>
</dbReference>
<organism evidence="6 7">
    <name type="scientific">Lineolata rhizophorae</name>
    <dbReference type="NCBI Taxonomy" id="578093"/>
    <lineage>
        <taxon>Eukaryota</taxon>
        <taxon>Fungi</taxon>
        <taxon>Dikarya</taxon>
        <taxon>Ascomycota</taxon>
        <taxon>Pezizomycotina</taxon>
        <taxon>Dothideomycetes</taxon>
        <taxon>Dothideomycetes incertae sedis</taxon>
        <taxon>Lineolatales</taxon>
        <taxon>Lineolataceae</taxon>
        <taxon>Lineolata</taxon>
    </lineage>
</organism>
<evidence type="ECO:0000313" key="6">
    <source>
        <dbReference type="EMBL" id="KAF2458321.1"/>
    </source>
</evidence>
<name>A0A6A6P2R5_9PEZI</name>
<dbReference type="GO" id="GO:0016020">
    <property type="term" value="C:membrane"/>
    <property type="evidence" value="ECO:0007669"/>
    <property type="project" value="UniProtKB-SubCell"/>
</dbReference>
<evidence type="ECO:0000313" key="7">
    <source>
        <dbReference type="Proteomes" id="UP000799766"/>
    </source>
</evidence>
<comment type="subcellular location">
    <subcellularLocation>
        <location evidence="1">Membrane</location>
        <topology evidence="1">Multi-pass membrane protein</topology>
    </subcellularLocation>
</comment>
<comment type="similarity">
    <text evidence="2">Belongs to the major facilitator superfamily. Monocarboxylate porter (TC 2.A.1.13) family.</text>
</comment>
<feature type="transmembrane region" description="Helical" evidence="4">
    <location>
        <begin position="338"/>
        <end position="357"/>
    </location>
</feature>
<keyword evidence="4" id="KW-1133">Transmembrane helix</keyword>
<gene>
    <name evidence="6" type="ORF">BDY21DRAFT_284198</name>
</gene>
<dbReference type="GO" id="GO:0022857">
    <property type="term" value="F:transmembrane transporter activity"/>
    <property type="evidence" value="ECO:0007669"/>
    <property type="project" value="InterPro"/>
</dbReference>
<dbReference type="InterPro" id="IPR011701">
    <property type="entry name" value="MFS"/>
</dbReference>
<feature type="region of interest" description="Disordered" evidence="3">
    <location>
        <begin position="1"/>
        <end position="91"/>
    </location>
</feature>
<dbReference type="EMBL" id="MU001678">
    <property type="protein sequence ID" value="KAF2458321.1"/>
    <property type="molecule type" value="Genomic_DNA"/>
</dbReference>
<dbReference type="PANTHER" id="PTHR11360">
    <property type="entry name" value="MONOCARBOXYLATE TRANSPORTER"/>
    <property type="match status" value="1"/>
</dbReference>
<dbReference type="CDD" id="cd17352">
    <property type="entry name" value="MFS_MCT_SLC16"/>
    <property type="match status" value="1"/>
</dbReference>
<dbReference type="InterPro" id="IPR020846">
    <property type="entry name" value="MFS_dom"/>
</dbReference>
<feature type="transmembrane region" description="Helical" evidence="4">
    <location>
        <begin position="199"/>
        <end position="223"/>
    </location>
</feature>
<evidence type="ECO:0000259" key="5">
    <source>
        <dbReference type="PROSITE" id="PS50850"/>
    </source>
</evidence>
<dbReference type="PROSITE" id="PS50850">
    <property type="entry name" value="MFS"/>
    <property type="match status" value="1"/>
</dbReference>
<dbReference type="Pfam" id="PF07690">
    <property type="entry name" value="MFS_1"/>
    <property type="match status" value="1"/>
</dbReference>
<feature type="transmembrane region" description="Helical" evidence="4">
    <location>
        <begin position="471"/>
        <end position="492"/>
    </location>
</feature>
<accession>A0A6A6P2R5</accession>
<protein>
    <submittedName>
        <fullName evidence="6">Major facilitator superfamily domain-containing protein</fullName>
    </submittedName>
</protein>
<sequence length="505" mass="54302">MTGSYKGSKPGPIEPELQERIQSLSSQKTHYPPYTTSDKTLTASECTAPSALEAGSIKSEGPAEDPKDEPPVGHRLDHYTSSVPETSEGEHTYPEGGLQAWLVVFGSFCGMTTAFGLINCIGPIQAYIMTHQLESYEESTVGWIFSVYIFLTFFCGIQIGPVFDTYGPRLLLLAGSFCLCTSVLTLGVCTEYYQFMLCFGILNGIGTSLIFSPAISAVCHFFLRKRGNATGIAAAGGSVGGTIFPLMLQSLIPKVGFGWATRILGFVLAVLCVLCCTLVRSRLPPKPGSSVMPDFRIFARADMALTTAGIFFMEWGLFIPISYLTSYMLSTGATSETFSYQLIAILNAGSCFGRWLPGYVADRFGRFNLMLLAILLCAVTTLGLWLPASILSMDESNRFDTAIVVLVIVYAAAFGFASGSNISLTPVCVGQLCETQEYGRYYATAYSVVSLGTLTGLPIAGALIETCGGDYYGMAAFTGICYFVGIAAFGSVRVMKVGWNVKAIF</sequence>
<evidence type="ECO:0000256" key="4">
    <source>
        <dbReference type="SAM" id="Phobius"/>
    </source>
</evidence>
<dbReference type="OrthoDB" id="410267at2759"/>
<proteinExistence type="inferred from homology"/>
<evidence type="ECO:0000256" key="3">
    <source>
        <dbReference type="SAM" id="MobiDB-lite"/>
    </source>
</evidence>
<dbReference type="AlphaFoldDB" id="A0A6A6P2R5"/>
<feature type="transmembrane region" description="Helical" evidence="4">
    <location>
        <begin position="100"/>
        <end position="128"/>
    </location>
</feature>
<feature type="transmembrane region" description="Helical" evidence="4">
    <location>
        <begin position="140"/>
        <end position="163"/>
    </location>
</feature>
<dbReference type="Proteomes" id="UP000799766">
    <property type="component" value="Unassembled WGS sequence"/>
</dbReference>